<protein>
    <submittedName>
        <fullName evidence="1">Zinc-ribbon containing domain-containing protein</fullName>
    </submittedName>
</protein>
<evidence type="ECO:0000313" key="1">
    <source>
        <dbReference type="EMBL" id="SEJ33318.1"/>
    </source>
</evidence>
<dbReference type="STRING" id="667676.SAMN05192539_1009130"/>
<gene>
    <name evidence="1" type="ORF">SAMN05192539_1009130</name>
</gene>
<proteinExistence type="predicted"/>
<dbReference type="AlphaFoldDB" id="A0A1H6XW68"/>
<name>A0A1H6XW68_9BURK</name>
<sequence length="55" mass="6041">MSAKAGETAQKTGDFRCEKCHKTTHVTHGKKIPKCPHCGNDTFDTRTHEPGNKSS</sequence>
<dbReference type="EMBL" id="FNYE01000009">
    <property type="protein sequence ID" value="SEJ33318.1"/>
    <property type="molecule type" value="Genomic_DNA"/>
</dbReference>
<keyword evidence="2" id="KW-1185">Reference proteome</keyword>
<reference evidence="2" key="1">
    <citation type="submission" date="2016-10" db="EMBL/GenBank/DDBJ databases">
        <authorList>
            <person name="Varghese N."/>
            <person name="Submissions S."/>
        </authorList>
    </citation>
    <scope>NUCLEOTIDE SEQUENCE [LARGE SCALE GENOMIC DNA]</scope>
    <source>
        <strain evidence="2">LMG 26031</strain>
    </source>
</reference>
<dbReference type="Proteomes" id="UP000198866">
    <property type="component" value="Unassembled WGS sequence"/>
</dbReference>
<dbReference type="InterPro" id="IPR009912">
    <property type="entry name" value="DUF1451"/>
</dbReference>
<organism evidence="1 2">
    <name type="scientific">Paraburkholderia diazotrophica</name>
    <dbReference type="NCBI Taxonomy" id="667676"/>
    <lineage>
        <taxon>Bacteria</taxon>
        <taxon>Pseudomonadati</taxon>
        <taxon>Pseudomonadota</taxon>
        <taxon>Betaproteobacteria</taxon>
        <taxon>Burkholderiales</taxon>
        <taxon>Burkholderiaceae</taxon>
        <taxon>Paraburkholderia</taxon>
    </lineage>
</organism>
<dbReference type="Pfam" id="PF07295">
    <property type="entry name" value="DUF1451"/>
    <property type="match status" value="1"/>
</dbReference>
<dbReference type="RefSeq" id="WP_090865944.1">
    <property type="nucleotide sequence ID" value="NZ_FNYE01000009.1"/>
</dbReference>
<accession>A0A1H6XW68</accession>
<evidence type="ECO:0000313" key="2">
    <source>
        <dbReference type="Proteomes" id="UP000198866"/>
    </source>
</evidence>
<dbReference type="OrthoDB" id="8943592at2"/>